<organism evidence="1 2">
    <name type="scientific">Candida boidinii</name>
    <name type="common">Yeast</name>
    <dbReference type="NCBI Taxonomy" id="5477"/>
    <lineage>
        <taxon>Eukaryota</taxon>
        <taxon>Fungi</taxon>
        <taxon>Dikarya</taxon>
        <taxon>Ascomycota</taxon>
        <taxon>Saccharomycotina</taxon>
        <taxon>Pichiomycetes</taxon>
        <taxon>Pichiales</taxon>
        <taxon>Pichiaceae</taxon>
        <taxon>Ogataea</taxon>
        <taxon>Ogataea/Candida clade</taxon>
    </lineage>
</organism>
<accession>A0A9W6SU35</accession>
<dbReference type="EMBL" id="BSXN01000045">
    <property type="protein sequence ID" value="GME66818.1"/>
    <property type="molecule type" value="Genomic_DNA"/>
</dbReference>
<dbReference type="AlphaFoldDB" id="A0A9W6SU35"/>
<reference evidence="1" key="1">
    <citation type="submission" date="2023-04" db="EMBL/GenBank/DDBJ databases">
        <title>Candida boidinii NBRC 10035.</title>
        <authorList>
            <person name="Ichikawa N."/>
            <person name="Sato H."/>
            <person name="Tonouchi N."/>
        </authorList>
    </citation>
    <scope>NUCLEOTIDE SEQUENCE</scope>
    <source>
        <strain evidence="1">NBRC 10035</strain>
    </source>
</reference>
<proteinExistence type="predicted"/>
<evidence type="ECO:0000313" key="1">
    <source>
        <dbReference type="EMBL" id="GME66818.1"/>
    </source>
</evidence>
<evidence type="ECO:0000313" key="2">
    <source>
        <dbReference type="Proteomes" id="UP001165120"/>
    </source>
</evidence>
<comment type="caution">
    <text evidence="1">The sequence shown here is derived from an EMBL/GenBank/DDBJ whole genome shotgun (WGS) entry which is preliminary data.</text>
</comment>
<keyword evidence="2" id="KW-1185">Reference proteome</keyword>
<name>A0A9W6SU35_CANBO</name>
<gene>
    <name evidence="1" type="ORF">Cboi02_000025900</name>
</gene>
<sequence length="334" mass="36955">MPLTNTPKIKLDTNTISAASSSASPDSEPILVPVFNSKRQSISNSISASSSSHFSNSKHNNDNTQIIISNVSKSDFTKVNGNGNGNDNNDKHSFVDDLHKLVTDELINLNQLESLIKWTNLPSLNRIILNFTNSEITLKIKNLISLNYLNLNEKPKNLTNLKISLVSPLTSFIYNNDDSTNLKSPTYKESELQRIENLKRLYSLESINNTNSNANSNRTIRKLSLDTANNNLLDYSEPEPEPESPLYKDSESPILTMDSPTYQSISLNNSNSSLNSINSANSINSVVLLNGNDTNSKVSIIKSEQPIDTTTTTHDSPITTAYKSPVISKNHNFH</sequence>
<protein>
    <submittedName>
        <fullName evidence="1">Unnamed protein product</fullName>
    </submittedName>
</protein>
<dbReference type="Proteomes" id="UP001165120">
    <property type="component" value="Unassembled WGS sequence"/>
</dbReference>